<evidence type="ECO:0000256" key="7">
    <source>
        <dbReference type="ARBA" id="ARBA00022777"/>
    </source>
</evidence>
<evidence type="ECO:0000256" key="9">
    <source>
        <dbReference type="ARBA" id="ARBA00023012"/>
    </source>
</evidence>
<keyword evidence="4" id="KW-0597">Phosphoprotein</keyword>
<dbReference type="CDD" id="cd06225">
    <property type="entry name" value="HAMP"/>
    <property type="match status" value="1"/>
</dbReference>
<feature type="transmembrane region" description="Helical" evidence="10">
    <location>
        <begin position="24"/>
        <end position="46"/>
    </location>
</feature>
<dbReference type="GO" id="GO:0016020">
    <property type="term" value="C:membrane"/>
    <property type="evidence" value="ECO:0007669"/>
    <property type="project" value="UniProtKB-SubCell"/>
</dbReference>
<dbReference type="Proteomes" id="UP000323337">
    <property type="component" value="Unassembled WGS sequence"/>
</dbReference>
<feature type="domain" description="HAMP" evidence="12">
    <location>
        <begin position="342"/>
        <end position="394"/>
    </location>
</feature>
<reference evidence="13 14" key="1">
    <citation type="submission" date="2019-08" db="EMBL/GenBank/DDBJ databases">
        <title>Genomic characterization of a novel candidate phylum (ARYD3) from a high temperature, high salinity tertiary oil reservoir in north central Oklahoma, USA.</title>
        <authorList>
            <person name="Youssef N.H."/>
            <person name="Yadav A."/>
            <person name="Elshahed M.S."/>
        </authorList>
    </citation>
    <scope>NUCLEOTIDE SEQUENCE [LARGE SCALE GENOMIC DNA]</scope>
    <source>
        <strain evidence="13">ARYD1</strain>
    </source>
</reference>
<feature type="domain" description="Histidine kinase" evidence="11">
    <location>
        <begin position="411"/>
        <end position="616"/>
    </location>
</feature>
<dbReference type="AlphaFoldDB" id="A0A5D0MMS5"/>
<dbReference type="GO" id="GO:0005524">
    <property type="term" value="F:ATP binding"/>
    <property type="evidence" value="ECO:0007669"/>
    <property type="project" value="UniProtKB-KW"/>
</dbReference>
<organism evidence="13 14">
    <name type="scientific">Flexistipes sinusarabici</name>
    <dbReference type="NCBI Taxonomy" id="2352"/>
    <lineage>
        <taxon>Bacteria</taxon>
        <taxon>Pseudomonadati</taxon>
        <taxon>Deferribacterota</taxon>
        <taxon>Deferribacteres</taxon>
        <taxon>Deferribacterales</taxon>
        <taxon>Flexistipitaceae</taxon>
        <taxon>Flexistipes</taxon>
    </lineage>
</organism>
<evidence type="ECO:0000313" key="14">
    <source>
        <dbReference type="Proteomes" id="UP000323337"/>
    </source>
</evidence>
<dbReference type="InterPro" id="IPR005467">
    <property type="entry name" value="His_kinase_dom"/>
</dbReference>
<evidence type="ECO:0000256" key="6">
    <source>
        <dbReference type="ARBA" id="ARBA00022741"/>
    </source>
</evidence>
<dbReference type="CDD" id="cd00075">
    <property type="entry name" value="HATPase"/>
    <property type="match status" value="1"/>
</dbReference>
<dbReference type="PRINTS" id="PR00344">
    <property type="entry name" value="BCTRLSENSOR"/>
</dbReference>
<dbReference type="SUPFAM" id="SSF55874">
    <property type="entry name" value="ATPase domain of HSP90 chaperone/DNA topoisomerase II/histidine kinase"/>
    <property type="match status" value="1"/>
</dbReference>
<comment type="subcellular location">
    <subcellularLocation>
        <location evidence="2">Membrane</location>
    </subcellularLocation>
</comment>
<dbReference type="InterPro" id="IPR003660">
    <property type="entry name" value="HAMP_dom"/>
</dbReference>
<accession>A0A5D0MMS5</accession>
<keyword evidence="10" id="KW-0812">Transmembrane</keyword>
<keyword evidence="6" id="KW-0547">Nucleotide-binding</keyword>
<dbReference type="SUPFAM" id="SSF158472">
    <property type="entry name" value="HAMP domain-like"/>
    <property type="match status" value="1"/>
</dbReference>
<dbReference type="SUPFAM" id="SSF47384">
    <property type="entry name" value="Homodimeric domain of signal transducing histidine kinase"/>
    <property type="match status" value="1"/>
</dbReference>
<dbReference type="InterPro" id="IPR036097">
    <property type="entry name" value="HisK_dim/P_sf"/>
</dbReference>
<feature type="transmembrane region" description="Helical" evidence="10">
    <location>
        <begin position="67"/>
        <end position="87"/>
    </location>
</feature>
<dbReference type="Gene3D" id="1.10.287.130">
    <property type="match status" value="1"/>
</dbReference>
<evidence type="ECO:0000256" key="3">
    <source>
        <dbReference type="ARBA" id="ARBA00012438"/>
    </source>
</evidence>
<keyword evidence="10" id="KW-1133">Transmembrane helix</keyword>
<dbReference type="PROSITE" id="PS50109">
    <property type="entry name" value="HIS_KIN"/>
    <property type="match status" value="1"/>
</dbReference>
<proteinExistence type="predicted"/>
<sequence>MLIAVTAIINKIFSKSAPYFFFIFYIWDTFLVKYSFFFIFFCYKVSMFSRVVKTINKTFNLSLKWRIIIFYFFFGFIPLVFISYYSFFISSKSISSTTEKQVKELMNGVSQRMDAFYYKIKGDINQLSDNPIVQLVFLQFSYSQRVQYLWDKLAKYRTNSVNYDRISLYTPAAELVLTTPKVNNSENKRLVSKSIITDAFSRDFSLYRINRGDAGCLLFVKRVYDFENNEEPVGLVFYEISNAMFTDFLDQVDIGEGIVKSITGKNGEKIYEYNEGNVNKSMLSDSSFVKYSTNVSSLGWDLNISIPEKVLFDDIYNLKNKSLFFSILVALIAFTSALFFIKRILVPIRKVIDGTKHFAEGDLDYRINLETGKELKVLSEAFNNMAQQLQSRQNELIQTNKLVSLGLLSASIAHEIKNPLAGIKTSVQALSKRKVNDSPEREILDNVTSEVDRLNKIVTEMLNFAKPVPSVKSYIRIDTVVEKALSFLMNDLKNKKVKVNNRLKPSEKYLDEDQFLQILINLLLNALAAIKSEEGCIYIHQENDSGSALIIEDNGIGIPEDKLDKIYDPFFSMSKEGTGLGLSVVYSLAKQNNIDIEIESSEKAGTKVKLKFKCENKNG</sequence>
<gene>
    <name evidence="13" type="ORF">FXF49_09050</name>
</gene>
<evidence type="ECO:0000259" key="11">
    <source>
        <dbReference type="PROSITE" id="PS50109"/>
    </source>
</evidence>
<keyword evidence="7" id="KW-0418">Kinase</keyword>
<evidence type="ECO:0000256" key="4">
    <source>
        <dbReference type="ARBA" id="ARBA00022553"/>
    </source>
</evidence>
<evidence type="ECO:0000256" key="8">
    <source>
        <dbReference type="ARBA" id="ARBA00022840"/>
    </source>
</evidence>
<evidence type="ECO:0000256" key="1">
    <source>
        <dbReference type="ARBA" id="ARBA00000085"/>
    </source>
</evidence>
<keyword evidence="5" id="KW-0808">Transferase</keyword>
<evidence type="ECO:0000256" key="2">
    <source>
        <dbReference type="ARBA" id="ARBA00004370"/>
    </source>
</evidence>
<dbReference type="Gene3D" id="6.10.340.10">
    <property type="match status" value="1"/>
</dbReference>
<dbReference type="CDD" id="cd00082">
    <property type="entry name" value="HisKA"/>
    <property type="match status" value="1"/>
</dbReference>
<dbReference type="SMART" id="SM00304">
    <property type="entry name" value="HAMP"/>
    <property type="match status" value="1"/>
</dbReference>
<protein>
    <recommendedName>
        <fullName evidence="3">histidine kinase</fullName>
        <ecNumber evidence="3">2.7.13.3</ecNumber>
    </recommendedName>
</protein>
<dbReference type="PANTHER" id="PTHR43065">
    <property type="entry name" value="SENSOR HISTIDINE KINASE"/>
    <property type="match status" value="1"/>
</dbReference>
<comment type="caution">
    <text evidence="13">The sequence shown here is derived from an EMBL/GenBank/DDBJ whole genome shotgun (WGS) entry which is preliminary data.</text>
</comment>
<dbReference type="GO" id="GO:0000155">
    <property type="term" value="F:phosphorelay sensor kinase activity"/>
    <property type="evidence" value="ECO:0007669"/>
    <property type="project" value="InterPro"/>
</dbReference>
<dbReference type="Gene3D" id="3.30.565.10">
    <property type="entry name" value="Histidine kinase-like ATPase, C-terminal domain"/>
    <property type="match status" value="1"/>
</dbReference>
<evidence type="ECO:0000256" key="10">
    <source>
        <dbReference type="SAM" id="Phobius"/>
    </source>
</evidence>
<dbReference type="Pfam" id="PF00512">
    <property type="entry name" value="HisKA"/>
    <property type="match status" value="1"/>
</dbReference>
<feature type="transmembrane region" description="Helical" evidence="10">
    <location>
        <begin position="323"/>
        <end position="341"/>
    </location>
</feature>
<evidence type="ECO:0000259" key="12">
    <source>
        <dbReference type="PROSITE" id="PS50885"/>
    </source>
</evidence>
<dbReference type="InterPro" id="IPR004358">
    <property type="entry name" value="Sig_transdc_His_kin-like_C"/>
</dbReference>
<dbReference type="InterPro" id="IPR003661">
    <property type="entry name" value="HisK_dim/P_dom"/>
</dbReference>
<dbReference type="EC" id="2.7.13.3" evidence="3"/>
<dbReference type="SMART" id="SM00387">
    <property type="entry name" value="HATPase_c"/>
    <property type="match status" value="1"/>
</dbReference>
<evidence type="ECO:0000256" key="5">
    <source>
        <dbReference type="ARBA" id="ARBA00022679"/>
    </source>
</evidence>
<dbReference type="SMART" id="SM00388">
    <property type="entry name" value="HisKA"/>
    <property type="match status" value="1"/>
</dbReference>
<name>A0A5D0MMS5_FLESI</name>
<evidence type="ECO:0000313" key="13">
    <source>
        <dbReference type="EMBL" id="TYB32913.1"/>
    </source>
</evidence>
<keyword evidence="9" id="KW-0902">Two-component regulatory system</keyword>
<dbReference type="PROSITE" id="PS50885">
    <property type="entry name" value="HAMP"/>
    <property type="match status" value="1"/>
</dbReference>
<keyword evidence="8" id="KW-0067">ATP-binding</keyword>
<dbReference type="Pfam" id="PF00672">
    <property type="entry name" value="HAMP"/>
    <property type="match status" value="1"/>
</dbReference>
<comment type="catalytic activity">
    <reaction evidence="1">
        <text>ATP + protein L-histidine = ADP + protein N-phospho-L-histidine.</text>
        <dbReference type="EC" id="2.7.13.3"/>
    </reaction>
</comment>
<dbReference type="InterPro" id="IPR036890">
    <property type="entry name" value="HATPase_C_sf"/>
</dbReference>
<dbReference type="PANTHER" id="PTHR43065:SF10">
    <property type="entry name" value="PEROXIDE STRESS-ACTIVATED HISTIDINE KINASE MAK3"/>
    <property type="match status" value="1"/>
</dbReference>
<keyword evidence="10" id="KW-0472">Membrane</keyword>
<dbReference type="Pfam" id="PF02518">
    <property type="entry name" value="HATPase_c"/>
    <property type="match status" value="1"/>
</dbReference>
<dbReference type="EMBL" id="VSIV01000237">
    <property type="protein sequence ID" value="TYB32913.1"/>
    <property type="molecule type" value="Genomic_DNA"/>
</dbReference>
<dbReference type="InterPro" id="IPR003594">
    <property type="entry name" value="HATPase_dom"/>
</dbReference>